<evidence type="ECO:0000313" key="10">
    <source>
        <dbReference type="Proteomes" id="UP000198640"/>
    </source>
</evidence>
<keyword evidence="5 8" id="KW-0067">ATP-binding</keyword>
<dbReference type="OrthoDB" id="9761733at2"/>
<dbReference type="NCBIfam" id="NF010030">
    <property type="entry name" value="PRK13505.1"/>
    <property type="match status" value="1"/>
</dbReference>
<feature type="binding site" evidence="8">
    <location>
        <begin position="86"/>
        <end position="93"/>
    </location>
    <ligand>
        <name>ATP</name>
        <dbReference type="ChEBI" id="CHEBI:30616"/>
    </ligand>
</feature>
<dbReference type="HAMAP" id="MF_01543">
    <property type="entry name" value="FTHFS"/>
    <property type="match status" value="1"/>
</dbReference>
<comment type="similarity">
    <text evidence="7 8">Belongs to the formate--tetrahydrofolate ligase family.</text>
</comment>
<keyword evidence="3 8" id="KW-0436">Ligase</keyword>
<protein>
    <recommendedName>
        <fullName evidence="8">Formate--tetrahydrofolate ligase</fullName>
        <ecNumber evidence="8">6.3.4.3</ecNumber>
    </recommendedName>
    <alternativeName>
        <fullName evidence="8">Formyltetrahydrofolate synthetase</fullName>
        <shortName evidence="8">FHS</shortName>
        <shortName evidence="8">FTHFS</shortName>
    </alternativeName>
</protein>
<evidence type="ECO:0000313" key="9">
    <source>
        <dbReference type="EMBL" id="SDY70305.1"/>
    </source>
</evidence>
<evidence type="ECO:0000256" key="4">
    <source>
        <dbReference type="ARBA" id="ARBA00022741"/>
    </source>
</evidence>
<dbReference type="GO" id="GO:0004329">
    <property type="term" value="F:formate-tetrahydrofolate ligase activity"/>
    <property type="evidence" value="ECO:0007669"/>
    <property type="project" value="UniProtKB-UniRule"/>
</dbReference>
<dbReference type="GO" id="GO:0035999">
    <property type="term" value="P:tetrahydrofolate interconversion"/>
    <property type="evidence" value="ECO:0007669"/>
    <property type="project" value="UniProtKB-UniRule"/>
</dbReference>
<sequence>MRGHTSVEQTFPPSPHLPECYNCLVFSLSKNFTMRPILDIAADLGLPPHVLMCYGEHMAKLRLNALPRSVDNSKGKIVLVSAINPTRSGEGKTTVAIGLAQGLARIGQRTALALREPSLGPIFGVKGGGTGGGRCQLEPSTRINLHFTGDMHAVGAAHNLLAALLDNAVHFRSELDLEHRQVFWRRVLDVNDRALRATVIGLGGRLNGVPRESGFDITAASEVMAILCLAEDLADLKARLGRILVGFDRSGNPVTAQRLQATGAMAALLQDAILPNLVQSTEGVPALVHGGPFGNIAHGCNSVLATKTAAAYADFAVTEAGFGFDLGAEKFFDLKCRSAGLWPSVVVLVVTVRALRIHGGGNSAQVGSIEALERGLAHLAHHVRSVRAFGFEPVIAINCFTDDSRQEWAFIEKKCAQLRLHAARFTGFRDGGSGAEALAQAVVAATAQPAPPARFLYALESPPEEKISAVARTIYGANDLEISRAARKDLERVRSLGYDQLPVCIAKTHLSLSSDPTRTGSADNFSLPVESVRIAAGAGYLLVLTGDIVTMPGLPHDPAATRIDLSDDGDIIGI</sequence>
<dbReference type="PROSITE" id="PS00721">
    <property type="entry name" value="FTHFS_1"/>
    <property type="match status" value="1"/>
</dbReference>
<dbReference type="InterPro" id="IPR000559">
    <property type="entry name" value="Formate_THF_ligase"/>
</dbReference>
<name>A0A1H3M2Q0_9PROT</name>
<dbReference type="EC" id="6.3.4.3" evidence="8"/>
<dbReference type="Gene3D" id="3.40.50.300">
    <property type="entry name" value="P-loop containing nucleotide triphosphate hydrolases"/>
    <property type="match status" value="1"/>
</dbReference>
<dbReference type="UniPathway" id="UPA00193"/>
<proteinExistence type="inferred from homology"/>
<keyword evidence="2 8" id="KW-0554">One-carbon metabolism</keyword>
<dbReference type="Proteomes" id="UP000198640">
    <property type="component" value="Unassembled WGS sequence"/>
</dbReference>
<comment type="catalytic activity">
    <reaction evidence="6 8">
        <text>(6S)-5,6,7,8-tetrahydrofolate + formate + ATP = (6R)-10-formyltetrahydrofolate + ADP + phosphate</text>
        <dbReference type="Rhea" id="RHEA:20221"/>
        <dbReference type="ChEBI" id="CHEBI:15740"/>
        <dbReference type="ChEBI" id="CHEBI:30616"/>
        <dbReference type="ChEBI" id="CHEBI:43474"/>
        <dbReference type="ChEBI" id="CHEBI:57453"/>
        <dbReference type="ChEBI" id="CHEBI:195366"/>
        <dbReference type="ChEBI" id="CHEBI:456216"/>
        <dbReference type="EC" id="6.3.4.3"/>
    </reaction>
</comment>
<comment type="pathway">
    <text evidence="1 8">One-carbon metabolism; tetrahydrofolate interconversion.</text>
</comment>
<dbReference type="RefSeq" id="WP_090415184.1">
    <property type="nucleotide sequence ID" value="NZ_FNOY01000055.1"/>
</dbReference>
<dbReference type="InterPro" id="IPR027417">
    <property type="entry name" value="P-loop_NTPase"/>
</dbReference>
<dbReference type="Pfam" id="PF01268">
    <property type="entry name" value="FTHFS"/>
    <property type="match status" value="1"/>
</dbReference>
<dbReference type="Gene3D" id="3.30.1510.10">
    <property type="entry name" value="Domain 2, N(10)-formyltetrahydrofolate synthetase"/>
    <property type="match status" value="1"/>
</dbReference>
<dbReference type="Gene3D" id="3.10.410.10">
    <property type="entry name" value="Formyltetrahydrofolate synthetase, domain 3"/>
    <property type="match status" value="1"/>
</dbReference>
<dbReference type="EMBL" id="FNOY01000055">
    <property type="protein sequence ID" value="SDY70305.1"/>
    <property type="molecule type" value="Genomic_DNA"/>
</dbReference>
<evidence type="ECO:0000256" key="2">
    <source>
        <dbReference type="ARBA" id="ARBA00022563"/>
    </source>
</evidence>
<evidence type="ECO:0000256" key="8">
    <source>
        <dbReference type="HAMAP-Rule" id="MF_01543"/>
    </source>
</evidence>
<evidence type="ECO:0000256" key="6">
    <source>
        <dbReference type="ARBA" id="ARBA00049033"/>
    </source>
</evidence>
<keyword evidence="10" id="KW-1185">Reference proteome</keyword>
<dbReference type="STRING" id="44576.SAMN05421881_105511"/>
<dbReference type="SUPFAM" id="SSF52540">
    <property type="entry name" value="P-loop containing nucleoside triphosphate hydrolases"/>
    <property type="match status" value="1"/>
</dbReference>
<dbReference type="GO" id="GO:0005524">
    <property type="term" value="F:ATP binding"/>
    <property type="evidence" value="ECO:0007669"/>
    <property type="project" value="UniProtKB-UniRule"/>
</dbReference>
<organism evidence="9 10">
    <name type="scientific">Nitrosomonas halophila</name>
    <dbReference type="NCBI Taxonomy" id="44576"/>
    <lineage>
        <taxon>Bacteria</taxon>
        <taxon>Pseudomonadati</taxon>
        <taxon>Pseudomonadota</taxon>
        <taxon>Betaproteobacteria</taxon>
        <taxon>Nitrosomonadales</taxon>
        <taxon>Nitrosomonadaceae</taxon>
        <taxon>Nitrosomonas</taxon>
    </lineage>
</organism>
<dbReference type="FunFam" id="3.30.1510.10:FF:000001">
    <property type="entry name" value="Formate--tetrahydrofolate ligase"/>
    <property type="match status" value="1"/>
</dbReference>
<dbReference type="PROSITE" id="PS00722">
    <property type="entry name" value="FTHFS_2"/>
    <property type="match status" value="1"/>
</dbReference>
<accession>A0A1H3M2Q0</accession>
<gene>
    <name evidence="8" type="primary">fhs</name>
    <name evidence="9" type="ORF">SAMN05421881_105511</name>
</gene>
<dbReference type="AlphaFoldDB" id="A0A1H3M2Q0"/>
<evidence type="ECO:0000256" key="7">
    <source>
        <dbReference type="ARBA" id="ARBA00061363"/>
    </source>
</evidence>
<evidence type="ECO:0000256" key="5">
    <source>
        <dbReference type="ARBA" id="ARBA00022840"/>
    </source>
</evidence>
<evidence type="ECO:0000256" key="1">
    <source>
        <dbReference type="ARBA" id="ARBA00004777"/>
    </source>
</evidence>
<evidence type="ECO:0000256" key="3">
    <source>
        <dbReference type="ARBA" id="ARBA00022598"/>
    </source>
</evidence>
<reference evidence="9 10" key="1">
    <citation type="submission" date="2016-10" db="EMBL/GenBank/DDBJ databases">
        <authorList>
            <person name="de Groot N.N."/>
        </authorList>
    </citation>
    <scope>NUCLEOTIDE SEQUENCE [LARGE SCALE GENOMIC DNA]</scope>
    <source>
        <strain evidence="9 10">Nm1</strain>
    </source>
</reference>
<keyword evidence="4 8" id="KW-0547">Nucleotide-binding</keyword>
<dbReference type="InterPro" id="IPR020628">
    <property type="entry name" value="Formate_THF_ligase_CS"/>
</dbReference>